<keyword evidence="2" id="KW-1185">Reference proteome</keyword>
<dbReference type="Proteomes" id="UP000028761">
    <property type="component" value="Chromosome 9"/>
</dbReference>
<organism evidence="1 2">
    <name type="scientific">Papio anubis</name>
    <name type="common">Olive baboon</name>
    <dbReference type="NCBI Taxonomy" id="9555"/>
    <lineage>
        <taxon>Eukaryota</taxon>
        <taxon>Metazoa</taxon>
        <taxon>Chordata</taxon>
        <taxon>Craniata</taxon>
        <taxon>Vertebrata</taxon>
        <taxon>Euteleostomi</taxon>
        <taxon>Mammalia</taxon>
        <taxon>Eutheria</taxon>
        <taxon>Euarchontoglires</taxon>
        <taxon>Primates</taxon>
        <taxon>Haplorrhini</taxon>
        <taxon>Catarrhini</taxon>
        <taxon>Cercopithecidae</taxon>
        <taxon>Cercopithecinae</taxon>
        <taxon>Papio</taxon>
    </lineage>
</organism>
<accession>A0A8I5NG55</accession>
<dbReference type="AlphaFoldDB" id="A0A8I5NG55"/>
<dbReference type="Ensembl" id="ENSPANT00000070030.1">
    <property type="protein sequence ID" value="ENSPANP00000057748.1"/>
    <property type="gene ID" value="ENSPANG00000042854.1"/>
</dbReference>
<sequence length="109" mass="11958">MVAYACNPSTLPSCPANFCIFCRDRVSPCPGWPQTPELRGFSCLGLPMCWDYRYPPPCPANFVFLVETGFHHVGQVGLELLTSSDPPVSASQSGLNQVFLIPNKTIRPV</sequence>
<dbReference type="PANTHER" id="PTHR46254">
    <property type="entry name" value="PROTEIN GVQW1-RELATED"/>
    <property type="match status" value="1"/>
</dbReference>
<evidence type="ECO:0000313" key="2">
    <source>
        <dbReference type="Proteomes" id="UP000028761"/>
    </source>
</evidence>
<proteinExistence type="predicted"/>
<evidence type="ECO:0000313" key="1">
    <source>
        <dbReference type="Ensembl" id="ENSPANP00000057748.1"/>
    </source>
</evidence>
<reference evidence="1" key="3">
    <citation type="submission" date="2025-09" db="UniProtKB">
        <authorList>
            <consortium name="Ensembl"/>
        </authorList>
    </citation>
    <scope>IDENTIFICATION</scope>
</reference>
<dbReference type="PRINTS" id="PR02045">
    <property type="entry name" value="F138DOMAIN"/>
</dbReference>
<name>A0A8I5NG55_PAPAN</name>
<reference evidence="1 2" key="1">
    <citation type="submission" date="2012-03" db="EMBL/GenBank/DDBJ databases">
        <title>Whole Genome Assembly of Papio anubis.</title>
        <authorList>
            <person name="Liu Y.L."/>
            <person name="Abraham K.A."/>
            <person name="Akbar H.A."/>
            <person name="Ali S.A."/>
            <person name="Anosike U.A."/>
            <person name="Aqrawi P.A."/>
            <person name="Arias F.A."/>
            <person name="Attaway T.A."/>
            <person name="Awwad R.A."/>
            <person name="Babu C.B."/>
            <person name="Bandaranaike D.B."/>
            <person name="Battles P.B."/>
            <person name="Bell A.B."/>
            <person name="Beltran B.B."/>
            <person name="Berhane-Mersha D.B."/>
            <person name="Bess C.B."/>
            <person name="Bickham C.B."/>
            <person name="Bolden T.B."/>
            <person name="Carter K.C."/>
            <person name="Chau D.C."/>
            <person name="Chavez A.C."/>
            <person name="Clerc-Blankenburg K.C."/>
            <person name="Coyle M.C."/>
            <person name="Dao M.D."/>
            <person name="Davila M.L.D."/>
            <person name="Davy-Carroll L.D."/>
            <person name="Denson S.D."/>
            <person name="Dinh H.D."/>
            <person name="Fernandez S.F."/>
            <person name="Fernando P.F."/>
            <person name="Forbes L.F."/>
            <person name="Francis C.F."/>
            <person name="Francisco L.F."/>
            <person name="Fu Q.F."/>
            <person name="Garcia-Iii R.G."/>
            <person name="Garrett T.G."/>
            <person name="Gross S.G."/>
            <person name="Gubbala S.G."/>
            <person name="Hirani K.H."/>
            <person name="Hogues M.H."/>
            <person name="Hollins B.H."/>
            <person name="Jackson L.J."/>
            <person name="Javaid M.J."/>
            <person name="Jhangiani S.J."/>
            <person name="Johnson A.J."/>
            <person name="Johnson B.J."/>
            <person name="Jones J.J."/>
            <person name="Joshi V.J."/>
            <person name="Kalu J.K."/>
            <person name="Khan N.K."/>
            <person name="Korchina V.K."/>
            <person name="Kovar C.K."/>
            <person name="Lago L.L."/>
            <person name="Lara F.L."/>
            <person name="Le T.-K.L."/>
            <person name="Lee S.L."/>
            <person name="Legall-Iii F.L."/>
            <person name="Lemon S.L."/>
            <person name="Liu J.L."/>
            <person name="Liu Y.-S.L."/>
            <person name="Liyanage D.L."/>
            <person name="Lopez J.L."/>
            <person name="Lorensuhewa L.L."/>
            <person name="Mata R.M."/>
            <person name="Mathew T.M."/>
            <person name="Mercado C.M."/>
            <person name="Mercado I.M."/>
            <person name="Morales K.M."/>
            <person name="Morgan M.M."/>
            <person name="Munidasa M.M."/>
            <person name="Ngo D.N."/>
            <person name="Nguyen L.N."/>
            <person name="Nguyen T.N."/>
            <person name="Nguyen N.N."/>
            <person name="Obregon M.O."/>
            <person name="Okwuonu G.O."/>
            <person name="Ongeri F.O."/>
            <person name="Onwere C.O."/>
            <person name="Osifeso I.O."/>
            <person name="Parra A.P."/>
            <person name="Patil S.P."/>
            <person name="Perez A.P."/>
            <person name="Perez Y.P."/>
            <person name="Pham C.P."/>
            <person name="Pu L.-L.P."/>
            <person name="Puazo M.P."/>
            <person name="Quiroz J.Q."/>
            <person name="Rouhana J.R."/>
            <person name="Ruiz M.R."/>
            <person name="Ruiz S.-J.R."/>
            <person name="Saada N.S."/>
            <person name="Santibanez J.S."/>
            <person name="Scheel M.S."/>
            <person name="Schneider B.S."/>
            <person name="Simmons D.S."/>
            <person name="Sisson I.S."/>
            <person name="Tang L.-Y.T."/>
            <person name="Thornton R.T."/>
            <person name="Tisius J.T."/>
            <person name="Toledanes G.T."/>
            <person name="Trejos Z.T."/>
            <person name="Usmani K.U."/>
            <person name="Varghese R.V."/>
            <person name="Vattathil S.V."/>
            <person name="Vee V.V."/>
            <person name="Walker D.W."/>
            <person name="Weissenberger G.W."/>
            <person name="White C.W."/>
            <person name="Williams A.W."/>
            <person name="Woodworth J.W."/>
            <person name="Wright R.W."/>
            <person name="Zhu Y.Z."/>
            <person name="Han Y.H."/>
            <person name="Newsham I.N."/>
            <person name="Nazareth L.N."/>
            <person name="Worley K.W."/>
            <person name="Muzny D.M."/>
            <person name="Rogers J.R."/>
            <person name="Gibbs R.G."/>
        </authorList>
    </citation>
    <scope>NUCLEOTIDE SEQUENCE [LARGE SCALE GENOMIC DNA]</scope>
</reference>
<reference evidence="1" key="2">
    <citation type="submission" date="2025-08" db="UniProtKB">
        <authorList>
            <consortium name="Ensembl"/>
        </authorList>
    </citation>
    <scope>IDENTIFICATION</scope>
</reference>
<dbReference type="GeneTree" id="ENSGT00940000164709"/>
<protein>
    <submittedName>
        <fullName evidence="1">Uncharacterized protein</fullName>
    </submittedName>
</protein>